<dbReference type="NCBIfam" id="TIGR01766">
    <property type="entry name" value="IS200/IS605 family accessory protein TnpB-like domain"/>
    <property type="match status" value="1"/>
</dbReference>
<keyword evidence="3" id="KW-0815">Transposition</keyword>
<evidence type="ECO:0000256" key="6">
    <source>
        <dbReference type="ARBA" id="ARBA00023125"/>
    </source>
</evidence>
<comment type="caution">
    <text evidence="11">The sequence shown here is derived from an EMBL/GenBank/DDBJ whole genome shotgun (WGS) entry which is preliminary data.</text>
</comment>
<name>A0AAW6TIY7_FAUOS</name>
<evidence type="ECO:0000256" key="4">
    <source>
        <dbReference type="ARBA" id="ARBA00022723"/>
    </source>
</evidence>
<dbReference type="GO" id="GO:0032196">
    <property type="term" value="P:transposition"/>
    <property type="evidence" value="ECO:0007669"/>
    <property type="project" value="UniProtKB-KW"/>
</dbReference>
<dbReference type="GO" id="GO:0006310">
    <property type="term" value="P:DNA recombination"/>
    <property type="evidence" value="ECO:0007669"/>
    <property type="project" value="UniProtKB-KW"/>
</dbReference>
<comment type="similarity">
    <text evidence="1">In the C-terminal section; belongs to the transposase 35 family.</text>
</comment>
<keyword evidence="6" id="KW-0238">DNA-binding</keyword>
<comment type="similarity">
    <text evidence="2">In the N-terminal section; belongs to the transposase 2 family.</text>
</comment>
<evidence type="ECO:0000259" key="9">
    <source>
        <dbReference type="Pfam" id="PF07282"/>
    </source>
</evidence>
<dbReference type="PANTHER" id="PTHR30405">
    <property type="entry name" value="TRANSPOSASE"/>
    <property type="match status" value="1"/>
</dbReference>
<evidence type="ECO:0000256" key="3">
    <source>
        <dbReference type="ARBA" id="ARBA00022578"/>
    </source>
</evidence>
<protein>
    <submittedName>
        <fullName evidence="11">Transposase</fullName>
    </submittedName>
</protein>
<sequence>MKHCAYKFRFYPTDEQTKLLAQTFGCVRFVYNTILRWRTDEYYQSKAKIGYIQANAKLTELKKQPEFSFLNDVSSVALQQGIRHQQTAFKNFFEGRTKYPTFKKKTHKQSAEFTKSAFKFTDGKIYIAKSKEPLNVRWSRQLPSEPSTITISKDCAGRYFVSCLCEFENQILPKSDSNIGIDVGIKHLFVTDSGIKIDNPRLTAKYATKLAKAQRALSRKKLGSANRAKAKLKVARIHAKISDCRLDNLHKLSRKLINENQVICVESLRVKNMIKNPKLAKHIADASWGNFVNQLEYKADWAGRTISKIDQFFPSSKRCSNCGYILNFLTLDTRYWDCPECKTTHDRDVNAAKNILTAGLAGLAFGENVSLV</sequence>
<accession>A0AAW6TIY7</accession>
<dbReference type="InterPro" id="IPR010095">
    <property type="entry name" value="Cas12f1-like_TNB"/>
</dbReference>
<dbReference type="EMBL" id="SSCJ01000010">
    <property type="protein sequence ID" value="MDI4510615.1"/>
    <property type="molecule type" value="Genomic_DNA"/>
</dbReference>
<evidence type="ECO:0000259" key="10">
    <source>
        <dbReference type="Pfam" id="PF12323"/>
    </source>
</evidence>
<dbReference type="PANTHER" id="PTHR30405:SF25">
    <property type="entry name" value="RNA-GUIDED DNA ENDONUCLEASE INSQ-RELATED"/>
    <property type="match status" value="1"/>
</dbReference>
<proteinExistence type="inferred from homology"/>
<dbReference type="GO" id="GO:0003677">
    <property type="term" value="F:DNA binding"/>
    <property type="evidence" value="ECO:0007669"/>
    <property type="project" value="UniProtKB-KW"/>
</dbReference>
<organism evidence="11">
    <name type="scientific">Faucicola osloensis</name>
    <name type="common">Moraxella osloensis</name>
    <dbReference type="NCBI Taxonomy" id="34062"/>
    <lineage>
        <taxon>Bacteria</taxon>
        <taxon>Pseudomonadati</taxon>
        <taxon>Pseudomonadota</taxon>
        <taxon>Gammaproteobacteria</taxon>
        <taxon>Moraxellales</taxon>
        <taxon>Moraxellaceae</taxon>
        <taxon>Faucicola</taxon>
    </lineage>
</organism>
<feature type="domain" description="Cas12f1-like TNB" evidence="9">
    <location>
        <begin position="288"/>
        <end position="355"/>
    </location>
</feature>
<dbReference type="InterPro" id="IPR001959">
    <property type="entry name" value="Transposase"/>
</dbReference>
<keyword evidence="5" id="KW-0862">Zinc</keyword>
<evidence type="ECO:0000256" key="5">
    <source>
        <dbReference type="ARBA" id="ARBA00022833"/>
    </source>
</evidence>
<dbReference type="Pfam" id="PF01385">
    <property type="entry name" value="OrfB_IS605"/>
    <property type="match status" value="1"/>
</dbReference>
<evidence type="ECO:0000256" key="2">
    <source>
        <dbReference type="ARBA" id="ARBA00011044"/>
    </source>
</evidence>
<keyword evidence="7" id="KW-0233">DNA recombination</keyword>
<dbReference type="AlphaFoldDB" id="A0AAW6TIY7"/>
<feature type="domain" description="Probable transposase IS891/IS1136/IS1341" evidence="8">
    <location>
        <begin position="170"/>
        <end position="275"/>
    </location>
</feature>
<dbReference type="InterPro" id="IPR051399">
    <property type="entry name" value="RNA-guided_DNA_endo/Transpos"/>
</dbReference>
<evidence type="ECO:0000313" key="11">
    <source>
        <dbReference type="EMBL" id="MDI4510615.1"/>
    </source>
</evidence>
<dbReference type="GO" id="GO:0046872">
    <property type="term" value="F:metal ion binding"/>
    <property type="evidence" value="ECO:0007669"/>
    <property type="project" value="UniProtKB-KW"/>
</dbReference>
<dbReference type="Pfam" id="PF12323">
    <property type="entry name" value="HTH_OrfB_IS605"/>
    <property type="match status" value="1"/>
</dbReference>
<dbReference type="InterPro" id="IPR021027">
    <property type="entry name" value="Transposase_put_HTH"/>
</dbReference>
<dbReference type="Pfam" id="PF07282">
    <property type="entry name" value="Cas12f1-like_TNB"/>
    <property type="match status" value="1"/>
</dbReference>
<gene>
    <name evidence="11" type="ORF">E6P75_10425</name>
</gene>
<reference evidence="11" key="1">
    <citation type="submission" date="2019-04" db="EMBL/GenBank/DDBJ databases">
        <title>Moraxella osloensis CCUG 73412, isolated from corneal scrapings as causative agent of keratitis.</title>
        <authorList>
            <person name="Connolly G."/>
            <person name="Jaen-Luchoro D."/>
            <person name="Pinyeiro-Iglesias B."/>
            <person name="Curry A."/>
            <person name="Knowles S."/>
            <person name="Moore E.R.B."/>
        </authorList>
    </citation>
    <scope>NUCLEOTIDE SEQUENCE</scope>
    <source>
        <strain evidence="11">CCUG 73412</strain>
    </source>
</reference>
<evidence type="ECO:0000256" key="1">
    <source>
        <dbReference type="ARBA" id="ARBA00008761"/>
    </source>
</evidence>
<evidence type="ECO:0000256" key="7">
    <source>
        <dbReference type="ARBA" id="ARBA00023172"/>
    </source>
</evidence>
<evidence type="ECO:0000259" key="8">
    <source>
        <dbReference type="Pfam" id="PF01385"/>
    </source>
</evidence>
<keyword evidence="4" id="KW-0479">Metal-binding</keyword>
<dbReference type="NCBIfam" id="NF040570">
    <property type="entry name" value="guided_TnpB"/>
    <property type="match status" value="1"/>
</dbReference>
<feature type="domain" description="Transposase putative helix-turn-helix" evidence="10">
    <location>
        <begin position="3"/>
        <end position="46"/>
    </location>
</feature>